<keyword evidence="4" id="KW-1185">Reference proteome</keyword>
<dbReference type="Proteomes" id="UP000246635">
    <property type="component" value="Unassembled WGS sequence"/>
</dbReference>
<sequence>MTRKQLHTGSMYWPTTSTHPAPSYEPLGKRNVHYDVVIVGGGMSGILCGHELASKGIRAAVVERETVAGGSSTANTGLIQFSNDIMLCELAELIGEQKAVLFYEACKDAVNQLASLAARLPNKGGLIRRSSLYLASSEHELPKLRTEYEMLQKHGFDVEWWTQHDIETHFPFSRSGAIVTHGDAELNPYLFITELAEDAVLKGLDLFEHSDVISHSANTNDSMHILTTSDGGSIIAAHVVFAVGYEPEELRCQLIKSDLNRSFAIVSAPQSASIDVWHERMMIWETARPYIYMRTTPDNRVIIGGLDEEPPAPIEGSNARSKRDSKLYNLLEKMFPTLSAPIEYEWSATFGESCDGLPFIGRDPAHTNVYYCLGYGGNGTVYSVIASQLLYESIQGRTSTLADILRLDRPSIQNLS</sequence>
<feature type="domain" description="FAD dependent oxidoreductase" evidence="2">
    <location>
        <begin position="35"/>
        <end position="390"/>
    </location>
</feature>
<evidence type="ECO:0000259" key="2">
    <source>
        <dbReference type="Pfam" id="PF01266"/>
    </source>
</evidence>
<dbReference type="InterPro" id="IPR006076">
    <property type="entry name" value="FAD-dep_OxRdtase"/>
</dbReference>
<evidence type="ECO:0000313" key="3">
    <source>
        <dbReference type="EMBL" id="PWV94251.1"/>
    </source>
</evidence>
<evidence type="ECO:0000313" key="4">
    <source>
        <dbReference type="Proteomes" id="UP000246635"/>
    </source>
</evidence>
<dbReference type="OrthoDB" id="571248at2"/>
<dbReference type="PANTHER" id="PTHR13847">
    <property type="entry name" value="SARCOSINE DEHYDROGENASE-RELATED"/>
    <property type="match status" value="1"/>
</dbReference>
<evidence type="ECO:0000256" key="1">
    <source>
        <dbReference type="SAM" id="MobiDB-lite"/>
    </source>
</evidence>
<dbReference type="AlphaFoldDB" id="A0A2V2YLA3"/>
<dbReference type="Gene3D" id="3.30.9.10">
    <property type="entry name" value="D-Amino Acid Oxidase, subunit A, domain 2"/>
    <property type="match status" value="1"/>
</dbReference>
<protein>
    <submittedName>
        <fullName evidence="3">Glycine/D-amino acid oxidase-like deaminating enzyme</fullName>
    </submittedName>
</protein>
<dbReference type="Pfam" id="PF01266">
    <property type="entry name" value="DAO"/>
    <property type="match status" value="1"/>
</dbReference>
<name>A0A2V2YLA3_9BACL</name>
<reference evidence="3 4" key="1">
    <citation type="submission" date="2018-05" db="EMBL/GenBank/DDBJ databases">
        <title>Genomic Encyclopedia of Type Strains, Phase III (KMG-III): the genomes of soil and plant-associated and newly described type strains.</title>
        <authorList>
            <person name="Whitman W."/>
        </authorList>
    </citation>
    <scope>NUCLEOTIDE SEQUENCE [LARGE SCALE GENOMIC DNA]</scope>
    <source>
        <strain evidence="3 4">CECT 5696</strain>
    </source>
</reference>
<gene>
    <name evidence="3" type="ORF">DFQ01_13338</name>
</gene>
<dbReference type="EMBL" id="QGTQ01000033">
    <property type="protein sequence ID" value="PWV94251.1"/>
    <property type="molecule type" value="Genomic_DNA"/>
</dbReference>
<dbReference type="InterPro" id="IPR036188">
    <property type="entry name" value="FAD/NAD-bd_sf"/>
</dbReference>
<comment type="caution">
    <text evidence="3">The sequence shown here is derived from an EMBL/GenBank/DDBJ whole genome shotgun (WGS) entry which is preliminary data.</text>
</comment>
<accession>A0A2V2YLA3</accession>
<feature type="region of interest" description="Disordered" evidence="1">
    <location>
        <begin position="1"/>
        <end position="25"/>
    </location>
</feature>
<dbReference type="GO" id="GO:0005737">
    <property type="term" value="C:cytoplasm"/>
    <property type="evidence" value="ECO:0007669"/>
    <property type="project" value="TreeGrafter"/>
</dbReference>
<dbReference type="RefSeq" id="WP_110046961.1">
    <property type="nucleotide sequence ID" value="NZ_CP054612.1"/>
</dbReference>
<dbReference type="SUPFAM" id="SSF51905">
    <property type="entry name" value="FAD/NAD(P)-binding domain"/>
    <property type="match status" value="1"/>
</dbReference>
<dbReference type="PANTHER" id="PTHR13847:SF201">
    <property type="entry name" value="PUTATIBE OXIDOREDUCTASE"/>
    <property type="match status" value="1"/>
</dbReference>
<proteinExistence type="predicted"/>
<organism evidence="3 4">
    <name type="scientific">Paenibacillus cellulosilyticus</name>
    <dbReference type="NCBI Taxonomy" id="375489"/>
    <lineage>
        <taxon>Bacteria</taxon>
        <taxon>Bacillati</taxon>
        <taxon>Bacillota</taxon>
        <taxon>Bacilli</taxon>
        <taxon>Bacillales</taxon>
        <taxon>Paenibacillaceae</taxon>
        <taxon>Paenibacillus</taxon>
    </lineage>
</organism>
<dbReference type="Gene3D" id="3.50.50.60">
    <property type="entry name" value="FAD/NAD(P)-binding domain"/>
    <property type="match status" value="1"/>
</dbReference>